<evidence type="ECO:0000313" key="6">
    <source>
        <dbReference type="EMBL" id="SDB94197.1"/>
    </source>
</evidence>
<proteinExistence type="inferred from homology"/>
<sequence>MSVSSPTGSRFRVRGTTGVSDPATDQTAVIESAGALVWRVRKDKLQVQLIHRPRYDDWSWPKGKLDPGETLPAAAVREVAEETGRPVVLGVPLPGLQYLTPEGAVKRVHYWAATRAPAGSPPLEARAPVPPVDPAEIDDMKWFTVDKAAEKLTRAADRIPLEALIEEHNHGRLATTALVVARHGKALARSSWHGTEIDRPLTPTGHAQSVALVPVLAAFGVDAVVTSQWRRCADTIEPYTRAARLSPISSEHLTEVDHERSPSQVAAVIRTLLESATPTALCTHRPVLPTVLDVLGQHSRRTVAAALPTRDPFLEPGEVLVTHVAQSPKGPRVVGVEHIRPTLT</sequence>
<dbReference type="Gene3D" id="3.90.79.10">
    <property type="entry name" value="Nucleoside Triphosphate Pyrophosphohydrolase"/>
    <property type="match status" value="1"/>
</dbReference>
<name>A0A1G6HIP3_9MICO</name>
<dbReference type="PROSITE" id="PS51462">
    <property type="entry name" value="NUDIX"/>
    <property type="match status" value="1"/>
</dbReference>
<dbReference type="OrthoDB" id="4287477at2"/>
<evidence type="ECO:0000313" key="7">
    <source>
        <dbReference type="Proteomes" id="UP000199039"/>
    </source>
</evidence>
<keyword evidence="2 3" id="KW-0378">Hydrolase</keyword>
<dbReference type="STRING" id="1814289.SAMN05216410_1081"/>
<dbReference type="AlphaFoldDB" id="A0A1G6HIP3"/>
<dbReference type="Pfam" id="PF00300">
    <property type="entry name" value="His_Phos_1"/>
    <property type="match status" value="1"/>
</dbReference>
<dbReference type="InterPro" id="IPR029033">
    <property type="entry name" value="His_PPase_superfam"/>
</dbReference>
<dbReference type="CDD" id="cd03673">
    <property type="entry name" value="NUDIX_Ap6A_hydrolase"/>
    <property type="match status" value="1"/>
</dbReference>
<dbReference type="InterPro" id="IPR015797">
    <property type="entry name" value="NUDIX_hydrolase-like_dom_sf"/>
</dbReference>
<dbReference type="InterPro" id="IPR000086">
    <property type="entry name" value="NUDIX_hydrolase_dom"/>
</dbReference>
<dbReference type="Proteomes" id="UP000199039">
    <property type="component" value="Unassembled WGS sequence"/>
</dbReference>
<dbReference type="PANTHER" id="PTHR21340">
    <property type="entry name" value="DIADENOSINE 5,5-P1,P4-TETRAPHOSPHATE PYROPHOSPHOHYDROLASE MUTT"/>
    <property type="match status" value="1"/>
</dbReference>
<dbReference type="SUPFAM" id="SSF55811">
    <property type="entry name" value="Nudix"/>
    <property type="match status" value="1"/>
</dbReference>
<evidence type="ECO:0000259" key="5">
    <source>
        <dbReference type="PROSITE" id="PS51462"/>
    </source>
</evidence>
<dbReference type="InterPro" id="IPR051325">
    <property type="entry name" value="Nudix_hydrolase_domain"/>
</dbReference>
<dbReference type="GO" id="GO:0004081">
    <property type="term" value="F:bis(5'-nucleosyl)-tetraphosphatase (asymmetrical) activity"/>
    <property type="evidence" value="ECO:0007669"/>
    <property type="project" value="TreeGrafter"/>
</dbReference>
<evidence type="ECO:0000256" key="4">
    <source>
        <dbReference type="SAM" id="MobiDB-lite"/>
    </source>
</evidence>
<dbReference type="SMART" id="SM00855">
    <property type="entry name" value="PGAM"/>
    <property type="match status" value="1"/>
</dbReference>
<evidence type="ECO:0000256" key="3">
    <source>
        <dbReference type="RuleBase" id="RU003476"/>
    </source>
</evidence>
<dbReference type="InterPro" id="IPR020476">
    <property type="entry name" value="Nudix_hydrolase"/>
</dbReference>
<evidence type="ECO:0000256" key="1">
    <source>
        <dbReference type="ARBA" id="ARBA00005582"/>
    </source>
</evidence>
<accession>A0A1G6HIP3</accession>
<dbReference type="GO" id="GO:0006167">
    <property type="term" value="P:AMP biosynthetic process"/>
    <property type="evidence" value="ECO:0007669"/>
    <property type="project" value="TreeGrafter"/>
</dbReference>
<feature type="domain" description="Nudix hydrolase" evidence="5">
    <location>
        <begin position="28"/>
        <end position="166"/>
    </location>
</feature>
<dbReference type="GO" id="GO:0006754">
    <property type="term" value="P:ATP biosynthetic process"/>
    <property type="evidence" value="ECO:0007669"/>
    <property type="project" value="TreeGrafter"/>
</dbReference>
<comment type="similarity">
    <text evidence="1 3">Belongs to the Nudix hydrolase family.</text>
</comment>
<protein>
    <submittedName>
        <fullName evidence="6">8-oxo-dGTP diphosphatase</fullName>
    </submittedName>
</protein>
<dbReference type="Gene3D" id="3.40.50.1240">
    <property type="entry name" value="Phosphoglycerate mutase-like"/>
    <property type="match status" value="1"/>
</dbReference>
<dbReference type="Pfam" id="PF00293">
    <property type="entry name" value="NUDIX"/>
    <property type="match status" value="1"/>
</dbReference>
<dbReference type="EMBL" id="FMYH01000001">
    <property type="protein sequence ID" value="SDB94197.1"/>
    <property type="molecule type" value="Genomic_DNA"/>
</dbReference>
<feature type="region of interest" description="Disordered" evidence="4">
    <location>
        <begin position="1"/>
        <end position="20"/>
    </location>
</feature>
<dbReference type="PANTHER" id="PTHR21340:SF0">
    <property type="entry name" value="BIS(5'-NUCLEOSYL)-TETRAPHOSPHATASE [ASYMMETRICAL]"/>
    <property type="match status" value="1"/>
</dbReference>
<evidence type="ECO:0000256" key="2">
    <source>
        <dbReference type="ARBA" id="ARBA00022801"/>
    </source>
</evidence>
<keyword evidence="7" id="KW-1185">Reference proteome</keyword>
<reference evidence="6 7" key="1">
    <citation type="submission" date="2016-09" db="EMBL/GenBank/DDBJ databases">
        <authorList>
            <person name="Capua I."/>
            <person name="De Benedictis P."/>
            <person name="Joannis T."/>
            <person name="Lombin L.H."/>
            <person name="Cattoli G."/>
        </authorList>
    </citation>
    <scope>NUCLEOTIDE SEQUENCE [LARGE SCALE GENOMIC DNA]</scope>
    <source>
        <strain evidence="6 7">ISLP-3</strain>
    </source>
</reference>
<dbReference type="CDD" id="cd07067">
    <property type="entry name" value="HP_PGM_like"/>
    <property type="match status" value="1"/>
</dbReference>
<dbReference type="InterPro" id="IPR020084">
    <property type="entry name" value="NUDIX_hydrolase_CS"/>
</dbReference>
<dbReference type="SUPFAM" id="SSF53254">
    <property type="entry name" value="Phosphoglycerate mutase-like"/>
    <property type="match status" value="1"/>
</dbReference>
<organism evidence="6 7">
    <name type="scientific">Sanguibacter gelidistatuariae</name>
    <dbReference type="NCBI Taxonomy" id="1814289"/>
    <lineage>
        <taxon>Bacteria</taxon>
        <taxon>Bacillati</taxon>
        <taxon>Actinomycetota</taxon>
        <taxon>Actinomycetes</taxon>
        <taxon>Micrococcales</taxon>
        <taxon>Sanguibacteraceae</taxon>
        <taxon>Sanguibacter</taxon>
    </lineage>
</organism>
<gene>
    <name evidence="6" type="ORF">SAMN05216410_1081</name>
</gene>
<dbReference type="InterPro" id="IPR013078">
    <property type="entry name" value="His_Pase_superF_clade-1"/>
</dbReference>
<dbReference type="PRINTS" id="PR00502">
    <property type="entry name" value="NUDIXFAMILY"/>
</dbReference>
<dbReference type="RefSeq" id="WP_093181300.1">
    <property type="nucleotide sequence ID" value="NZ_FMYH01000001.1"/>
</dbReference>
<dbReference type="PROSITE" id="PS00893">
    <property type="entry name" value="NUDIX_BOX"/>
    <property type="match status" value="1"/>
</dbReference>